<evidence type="ECO:0000313" key="5">
    <source>
        <dbReference type="Proteomes" id="UP000295345"/>
    </source>
</evidence>
<keyword evidence="5" id="KW-1185">Reference proteome</keyword>
<dbReference type="PRINTS" id="PR00420">
    <property type="entry name" value="RNGMNOXGNASE"/>
</dbReference>
<feature type="domain" description="FAD-binding" evidence="3">
    <location>
        <begin position="5"/>
        <end position="341"/>
    </location>
</feature>
<sequence>MRRLRTQVGIVGAGPAGLVLANALTAAGVDCEVVERGTRQRVESRSRAGFLEHRTVAHLRAAGLADRLLAEGVPHGRCEFQCLGRLVHVDYSHHSGGYRHWAYPQHELVRDLIAALVATGRPPHFGRPAYGVEDGPGAAIRIVCAGLEIHCDQVVGCDGRRGVAAHRLTADAGTAVRESRHRHPYDWLAVLADVDRQPTAIRYAVTADGFAGMMPRAGTRCRFYLQCPPGDTAAYWPHHRIRARLRARLATEAAPIPDIGAIHETQVVPMRCRVTEPLRHGVIALAGDAAHLLTPSGAKGLNLAVADAADLAAALVAHHRDGDDRALDGYTARRLPDVRRTRAFSDRLLRLLHLPPGDPAFALRRRLAAIHRLAEPGPRAADFAHRYAGSGTTRPALAPAGP</sequence>
<dbReference type="EMBL" id="SMKI01000798">
    <property type="protein sequence ID" value="TDC60530.1"/>
    <property type="molecule type" value="Genomic_DNA"/>
</dbReference>
<dbReference type="InterPro" id="IPR036188">
    <property type="entry name" value="FAD/NAD-bd_sf"/>
</dbReference>
<dbReference type="GO" id="GO:0016709">
    <property type="term" value="F:oxidoreductase activity, acting on paired donors, with incorporation or reduction of molecular oxygen, NAD(P)H as one donor, and incorporation of one atom of oxygen"/>
    <property type="evidence" value="ECO:0007669"/>
    <property type="project" value="UniProtKB-ARBA"/>
</dbReference>
<proteinExistence type="predicted"/>
<accession>A0A4R4SBG4</accession>
<dbReference type="Proteomes" id="UP000295345">
    <property type="component" value="Unassembled WGS sequence"/>
</dbReference>
<name>A0A4R4SBG4_9ACTN</name>
<keyword evidence="2" id="KW-0274">FAD</keyword>
<evidence type="ECO:0000256" key="1">
    <source>
        <dbReference type="ARBA" id="ARBA00022630"/>
    </source>
</evidence>
<dbReference type="OrthoDB" id="9791689at2"/>
<organism evidence="4 5">
    <name type="scientific">Streptomyces hainanensis</name>
    <dbReference type="NCBI Taxonomy" id="402648"/>
    <lineage>
        <taxon>Bacteria</taxon>
        <taxon>Bacillati</taxon>
        <taxon>Actinomycetota</taxon>
        <taxon>Actinomycetes</taxon>
        <taxon>Kitasatosporales</taxon>
        <taxon>Streptomycetaceae</taxon>
        <taxon>Streptomyces</taxon>
    </lineage>
</organism>
<protein>
    <submittedName>
        <fullName evidence="4">Hydroxybenzoate hydroxylase</fullName>
    </submittedName>
</protein>
<dbReference type="PANTHER" id="PTHR43004">
    <property type="entry name" value="TRK SYSTEM POTASSIUM UPTAKE PROTEIN"/>
    <property type="match status" value="1"/>
</dbReference>
<dbReference type="RefSeq" id="WP_132822366.1">
    <property type="nucleotide sequence ID" value="NZ_SMKI01000798.1"/>
</dbReference>
<dbReference type="Pfam" id="PF01494">
    <property type="entry name" value="FAD_binding_3"/>
    <property type="match status" value="1"/>
</dbReference>
<reference evidence="4 5" key="1">
    <citation type="submission" date="2019-03" db="EMBL/GenBank/DDBJ databases">
        <title>Draft genome sequences of novel Actinobacteria.</title>
        <authorList>
            <person name="Sahin N."/>
            <person name="Ay H."/>
            <person name="Saygin H."/>
        </authorList>
    </citation>
    <scope>NUCLEOTIDE SEQUENCE [LARGE SCALE GENOMIC DNA]</scope>
    <source>
        <strain evidence="4 5">DSM 41900</strain>
    </source>
</reference>
<evidence type="ECO:0000259" key="3">
    <source>
        <dbReference type="Pfam" id="PF01494"/>
    </source>
</evidence>
<comment type="caution">
    <text evidence="4">The sequence shown here is derived from an EMBL/GenBank/DDBJ whole genome shotgun (WGS) entry which is preliminary data.</text>
</comment>
<dbReference type="InterPro" id="IPR002938">
    <property type="entry name" value="FAD-bd"/>
</dbReference>
<dbReference type="Gene3D" id="3.30.9.10">
    <property type="entry name" value="D-Amino Acid Oxidase, subunit A, domain 2"/>
    <property type="match status" value="1"/>
</dbReference>
<evidence type="ECO:0000256" key="2">
    <source>
        <dbReference type="ARBA" id="ARBA00022827"/>
    </source>
</evidence>
<gene>
    <name evidence="4" type="ORF">E1283_36005</name>
</gene>
<dbReference type="InterPro" id="IPR050641">
    <property type="entry name" value="RIFMO-like"/>
</dbReference>
<evidence type="ECO:0000313" key="4">
    <source>
        <dbReference type="EMBL" id="TDC60530.1"/>
    </source>
</evidence>
<dbReference type="SUPFAM" id="SSF51905">
    <property type="entry name" value="FAD/NAD(P)-binding domain"/>
    <property type="match status" value="1"/>
</dbReference>
<keyword evidence="1" id="KW-0285">Flavoprotein</keyword>
<dbReference type="GO" id="GO:0071949">
    <property type="term" value="F:FAD binding"/>
    <property type="evidence" value="ECO:0007669"/>
    <property type="project" value="InterPro"/>
</dbReference>
<dbReference type="Gene3D" id="3.50.50.60">
    <property type="entry name" value="FAD/NAD(P)-binding domain"/>
    <property type="match status" value="1"/>
</dbReference>
<dbReference type="PANTHER" id="PTHR43004:SF3">
    <property type="entry name" value="P-HYDROXYBENZOATE HYDROXYLASE"/>
    <property type="match status" value="1"/>
</dbReference>
<dbReference type="SUPFAM" id="SSF54373">
    <property type="entry name" value="FAD-linked reductases, C-terminal domain"/>
    <property type="match status" value="1"/>
</dbReference>
<feature type="non-terminal residue" evidence="4">
    <location>
        <position position="402"/>
    </location>
</feature>
<dbReference type="AlphaFoldDB" id="A0A4R4SBG4"/>